<keyword evidence="5" id="KW-1185">Reference proteome</keyword>
<dbReference type="Proteomes" id="UP001273350">
    <property type="component" value="Unassembled WGS sequence"/>
</dbReference>
<dbReference type="SUPFAM" id="SSF54736">
    <property type="entry name" value="ClpS-like"/>
    <property type="match status" value="1"/>
</dbReference>
<accession>A0ABU4R7X3</accession>
<dbReference type="Pfam" id="PF19917">
    <property type="entry name" value="bpX1"/>
    <property type="match status" value="1"/>
</dbReference>
<name>A0ABU4R7X3_9FLAO</name>
<reference evidence="4 5" key="1">
    <citation type="submission" date="2023-11" db="EMBL/GenBank/DDBJ databases">
        <title>Unpublished Manusciprt.</title>
        <authorList>
            <person name="Saticioglu I.B."/>
            <person name="Ay H."/>
            <person name="Ajmi N."/>
            <person name="Altun S."/>
            <person name="Duman M."/>
        </authorList>
    </citation>
    <scope>NUCLEOTIDE SEQUENCE [LARGE SCALE GENOMIC DNA]</scope>
    <source>
        <strain evidence="4 5">Fl-318</strain>
    </source>
</reference>
<evidence type="ECO:0000259" key="2">
    <source>
        <dbReference type="Pfam" id="PF19915"/>
    </source>
</evidence>
<protein>
    <submittedName>
        <fullName evidence="4">Ribosomal protein L7/L12</fullName>
    </submittedName>
</protein>
<evidence type="ECO:0000313" key="4">
    <source>
        <dbReference type="EMBL" id="MDX6187903.1"/>
    </source>
</evidence>
<dbReference type="GO" id="GO:0005840">
    <property type="term" value="C:ribosome"/>
    <property type="evidence" value="ECO:0007669"/>
    <property type="project" value="UniProtKB-KW"/>
</dbReference>
<comment type="caution">
    <text evidence="4">The sequence shown here is derived from an EMBL/GenBank/DDBJ whole genome shotgun (WGS) entry which is preliminary data.</text>
</comment>
<evidence type="ECO:0000259" key="1">
    <source>
        <dbReference type="Pfam" id="PF00542"/>
    </source>
</evidence>
<dbReference type="Pfam" id="PF19915">
    <property type="entry name" value="bpX0"/>
    <property type="match status" value="1"/>
</dbReference>
<dbReference type="Pfam" id="PF00542">
    <property type="entry name" value="Ribosomal_L12"/>
    <property type="match status" value="1"/>
</dbReference>
<dbReference type="EMBL" id="JAWXVI010000001">
    <property type="protein sequence ID" value="MDX6187903.1"/>
    <property type="molecule type" value="Genomic_DNA"/>
</dbReference>
<feature type="domain" description="MoxR-vWA-beta-propeller ternary system" evidence="3">
    <location>
        <begin position="762"/>
        <end position="840"/>
    </location>
</feature>
<proteinExistence type="predicted"/>
<keyword evidence="4" id="KW-0687">Ribonucleoprotein</keyword>
<organism evidence="4 5">
    <name type="scientific">Flavobacterium cupriresistens</name>
    <dbReference type="NCBI Taxonomy" id="2893885"/>
    <lineage>
        <taxon>Bacteria</taxon>
        <taxon>Pseudomonadati</taxon>
        <taxon>Bacteroidota</taxon>
        <taxon>Flavobacteriia</taxon>
        <taxon>Flavobacteriales</taxon>
        <taxon>Flavobacteriaceae</taxon>
        <taxon>Flavobacterium</taxon>
    </lineage>
</organism>
<sequence>MELEKYFQSYEDYFWEWDNELFSEEEVFEAIVIPNGKTIAYEKFTFEILRFLSEESLPPLGSLLLAIVATNPDNEKTIEWISQLANNKINKSFHHKPDSNFFRVGAAIDFLKILSALPDEYKNGEKRLQLFQTIFKDCHNRVSAEKAKSVLDEYQNHRHHLIRAGNKVSFNESNFIKDFRTMALLKAKFPTIQSLLKAMENLPEEELREQVSEEVLEAQIASETPLDFIVALIREEKTFQVGSLVKRIWSGLNIPLHHNMSSVQPLGGISDLSNKGDFDKLIISEFANDDAVFMSRIANSEALYIEREVPPEADKFCRILLIDTTLINWGNPKILGFASALAIATHPKTDIECKIFVVGDRYQEVYFENVNQVIEGLNELSGKLSCEAGLDLFFLENAIDHKKQEVFFISSDESLKLQVMQKAMSTYFDSIQYVLVNQVEGRINIYKNQNKGKKQLQEIIIPLDELWKKNEVVKEQFVFNTSNDDGIPLLYPAERNYQNILYECGHYYMYVGGNLFLFHEMGFKKGFIKIASNLPFTLGKFAIRSNSKGELLLLNYSYSPLRVITIINLATNQCKSSKGLPEALMDKNLSFFEYEQTFYVTNNLDFWSVESNCNIQPNSDPQVATAFDDYFTKQSLFVQNYKKDRSKYNVAKRLGHVAIVNGKIQINDFLIENLEFVKTRRHALDLSKAWQRKANLILKYKGSNPVTIIKLIVKKTGKSLKDVNAFVDSNLFVILENVEISIAEEFKKELEQEGAVCYIETKFFESGDGSRITNKEGILIFESSDKSLPVFYIPFIIERKTILATTIEYTGNTYFLSEEHSQEYIDYNLFEEKYLKPFVSKVVQYGV</sequence>
<feature type="domain" description="MoxR-vWA-beta-propeller ternary system" evidence="2">
    <location>
        <begin position="36"/>
        <end position="197"/>
    </location>
</feature>
<evidence type="ECO:0000259" key="3">
    <source>
        <dbReference type="Pfam" id="PF19917"/>
    </source>
</evidence>
<dbReference type="InterPro" id="IPR014719">
    <property type="entry name" value="Ribosomal_bL12_C/ClpS-like"/>
</dbReference>
<dbReference type="Gene3D" id="3.30.1390.10">
    <property type="match status" value="1"/>
</dbReference>
<dbReference type="InterPro" id="IPR045553">
    <property type="entry name" value="bpX1"/>
</dbReference>
<dbReference type="InterPro" id="IPR045554">
    <property type="entry name" value="bpX0"/>
</dbReference>
<keyword evidence="4" id="KW-0689">Ribosomal protein</keyword>
<dbReference type="InterPro" id="IPR013823">
    <property type="entry name" value="Ribosomal_bL12_C"/>
</dbReference>
<evidence type="ECO:0000313" key="5">
    <source>
        <dbReference type="Proteomes" id="UP001273350"/>
    </source>
</evidence>
<gene>
    <name evidence="4" type="ORF">SGQ83_00945</name>
</gene>
<dbReference type="RefSeq" id="WP_230002673.1">
    <property type="nucleotide sequence ID" value="NZ_CP087134.1"/>
</dbReference>
<feature type="domain" description="Large ribosomal subunit protein bL12 C-terminal" evidence="1">
    <location>
        <begin position="695"/>
        <end position="759"/>
    </location>
</feature>